<dbReference type="InterPro" id="IPR040624">
    <property type="entry name" value="HalOD1"/>
</dbReference>
<dbReference type="RefSeq" id="WP_254160890.1">
    <property type="nucleotide sequence ID" value="NZ_CP100356.1"/>
</dbReference>
<dbReference type="Proteomes" id="UP001056855">
    <property type="component" value="Plasmid unnamed1"/>
</dbReference>
<dbReference type="GeneID" id="73292342"/>
<sequence length="95" mass="9952">MSESSSNKRVSASTTWGEDSTNTPVYAVVSAVAEVTGTGPIDLPPLQTAIDPDALNALFTSQSSSALDQVQFQYAGFEIAVFGDGVVRIYADFGD</sequence>
<evidence type="ECO:0000259" key="2">
    <source>
        <dbReference type="Pfam" id="PF18545"/>
    </source>
</evidence>
<dbReference type="AlphaFoldDB" id="A0A9E7SVA0"/>
<evidence type="ECO:0000313" key="3">
    <source>
        <dbReference type="EMBL" id="UTF55644.1"/>
    </source>
</evidence>
<dbReference type="EMBL" id="CP100356">
    <property type="protein sequence ID" value="UTF55644.1"/>
    <property type="molecule type" value="Genomic_DNA"/>
</dbReference>
<name>A0A9E7SVA0_9EURY</name>
<keyword evidence="3" id="KW-0614">Plasmid</keyword>
<feature type="domain" description="Halobacterial output" evidence="2">
    <location>
        <begin position="22"/>
        <end position="90"/>
    </location>
</feature>
<dbReference type="KEGG" id="sawl:NGM29_19810"/>
<proteinExistence type="predicted"/>
<gene>
    <name evidence="3" type="ORF">NGM29_19810</name>
</gene>
<dbReference type="Pfam" id="PF18545">
    <property type="entry name" value="HalOD1"/>
    <property type="match status" value="1"/>
</dbReference>
<protein>
    <recommendedName>
        <fullName evidence="2">Halobacterial output domain-containing protein</fullName>
    </recommendedName>
</protein>
<keyword evidence="4" id="KW-1185">Reference proteome</keyword>
<feature type="region of interest" description="Disordered" evidence="1">
    <location>
        <begin position="1"/>
        <end position="21"/>
    </location>
</feature>
<geneLocation type="plasmid" evidence="3 4">
    <name>unnamed1</name>
</geneLocation>
<reference evidence="3" key="1">
    <citation type="submission" date="2022-06" db="EMBL/GenBank/DDBJ databases">
        <title>Diverse halophilic archaea isolated from saline environments.</title>
        <authorList>
            <person name="Cui H.-L."/>
        </authorList>
    </citation>
    <scope>NUCLEOTIDE SEQUENCE</scope>
    <source>
        <strain evidence="3">WLHS1</strain>
        <plasmid evidence="3">unnamed1</plasmid>
    </source>
</reference>
<evidence type="ECO:0000256" key="1">
    <source>
        <dbReference type="SAM" id="MobiDB-lite"/>
    </source>
</evidence>
<organism evidence="3 4">
    <name type="scientific">Natronosalvus rutilus</name>
    <dbReference type="NCBI Taxonomy" id="2953753"/>
    <lineage>
        <taxon>Archaea</taxon>
        <taxon>Methanobacteriati</taxon>
        <taxon>Methanobacteriota</taxon>
        <taxon>Stenosarchaea group</taxon>
        <taxon>Halobacteria</taxon>
        <taxon>Halobacteriales</taxon>
        <taxon>Natrialbaceae</taxon>
        <taxon>Natronosalvus</taxon>
    </lineage>
</organism>
<evidence type="ECO:0000313" key="4">
    <source>
        <dbReference type="Proteomes" id="UP001056855"/>
    </source>
</evidence>
<accession>A0A9E7SVA0</accession>